<dbReference type="Proteomes" id="UP000290191">
    <property type="component" value="Unassembled WGS sequence"/>
</dbReference>
<gene>
    <name evidence="4" type="ORF">CRV06_13475</name>
</gene>
<evidence type="ECO:0000256" key="2">
    <source>
        <dbReference type="ARBA" id="ARBA00022475"/>
    </source>
</evidence>
<dbReference type="AlphaFoldDB" id="A0A4Q0XZR0"/>
<dbReference type="InterPro" id="IPR009722">
    <property type="entry name" value="YjiK/CarP"/>
</dbReference>
<evidence type="ECO:0000256" key="3">
    <source>
        <dbReference type="ARBA" id="ARBA00023136"/>
    </source>
</evidence>
<dbReference type="OrthoDB" id="8534799at2"/>
<name>A0A4Q0XZR0_9BACT</name>
<dbReference type="RefSeq" id="WP_129082876.1">
    <property type="nucleotide sequence ID" value="NZ_CP041070.1"/>
</dbReference>
<comment type="caution">
    <text evidence="4">The sequence shown here is derived from an EMBL/GenBank/DDBJ whole genome shotgun (WGS) entry which is preliminary data.</text>
</comment>
<keyword evidence="2" id="KW-1003">Cell membrane</keyword>
<comment type="subcellular location">
    <subcellularLocation>
        <location evidence="1">Cell membrane</location>
    </subcellularLocation>
</comment>
<protein>
    <submittedName>
        <fullName evidence="4">Uncharacterized protein</fullName>
    </submittedName>
</protein>
<dbReference type="EMBL" id="PDKO01000015">
    <property type="protein sequence ID" value="RXJ61431.1"/>
    <property type="molecule type" value="Genomic_DNA"/>
</dbReference>
<dbReference type="STRING" id="877500.GCA_000935065_01208"/>
<dbReference type="CDD" id="cd09971">
    <property type="entry name" value="SdiA-regulated"/>
    <property type="match status" value="1"/>
</dbReference>
<reference evidence="4 5" key="1">
    <citation type="submission" date="2017-10" db="EMBL/GenBank/DDBJ databases">
        <title>Genomics of the genus Arcobacter.</title>
        <authorList>
            <person name="Perez-Cataluna A."/>
            <person name="Figueras M.J."/>
        </authorList>
    </citation>
    <scope>NUCLEOTIDE SEQUENCE [LARGE SCALE GENOMIC DNA]</scope>
    <source>
        <strain evidence="4 5">DSM 24636</strain>
    </source>
</reference>
<dbReference type="SUPFAM" id="SSF50956">
    <property type="entry name" value="Thermostable phytase (3-phytase)"/>
    <property type="match status" value="1"/>
</dbReference>
<sequence length="290" mass="33591">MNLKKLLFSSIFFYSFLILTDLNDIIYANVNDIKNISSSLKLQDYKVDVEAKELKFIENNLSGITYNKDTDTLFAITNKPRDIYEITLNGDFIRKIELTGFKDTEDITYLYDGIFAVIDEKKAQFFVFYLDKNTEKIDISNVKDSFRLKINSYKNFGYEGISYDKKNDTIFIVNEKFPLELIKIKNFISKKSMDITFSNKLTAYNNFMGDFSSLFFENRSGSLLFLSDESKMIAEVDSENGAQISFLQLKEGFLGLKKDIPQAEGISMDNKGNLYIVSEPNLFYIFKRDL</sequence>
<evidence type="ECO:0000313" key="4">
    <source>
        <dbReference type="EMBL" id="RXJ61431.1"/>
    </source>
</evidence>
<dbReference type="GO" id="GO:0005886">
    <property type="term" value="C:plasma membrane"/>
    <property type="evidence" value="ECO:0007669"/>
    <property type="project" value="UniProtKB-SubCell"/>
</dbReference>
<keyword evidence="3" id="KW-0472">Membrane</keyword>
<proteinExistence type="predicted"/>
<evidence type="ECO:0000313" key="5">
    <source>
        <dbReference type="Proteomes" id="UP000290191"/>
    </source>
</evidence>
<dbReference type="Pfam" id="PF06977">
    <property type="entry name" value="SdiA-regulated"/>
    <property type="match status" value="1"/>
</dbReference>
<accession>A0A4Q0XZR0</accession>
<evidence type="ECO:0000256" key="1">
    <source>
        <dbReference type="ARBA" id="ARBA00004236"/>
    </source>
</evidence>
<keyword evidence="5" id="KW-1185">Reference proteome</keyword>
<organism evidence="4 5">
    <name type="scientific">Halarcobacter anaerophilus</name>
    <dbReference type="NCBI Taxonomy" id="877500"/>
    <lineage>
        <taxon>Bacteria</taxon>
        <taxon>Pseudomonadati</taxon>
        <taxon>Campylobacterota</taxon>
        <taxon>Epsilonproteobacteria</taxon>
        <taxon>Campylobacterales</taxon>
        <taxon>Arcobacteraceae</taxon>
        <taxon>Halarcobacter</taxon>
    </lineage>
</organism>